<dbReference type="Gene3D" id="2.130.10.10">
    <property type="entry name" value="YVTN repeat-like/Quinoprotein amine dehydrogenase"/>
    <property type="match status" value="1"/>
</dbReference>
<reference evidence="10 11" key="1">
    <citation type="submission" date="2023-04" db="EMBL/GenBank/DDBJ databases">
        <title>Genome of Basidiobolus ranarum AG-B5.</title>
        <authorList>
            <person name="Stajich J.E."/>
            <person name="Carter-House D."/>
            <person name="Gryganskyi A."/>
        </authorList>
    </citation>
    <scope>NUCLEOTIDE SEQUENCE [LARGE SCALE GENOMIC DNA]</scope>
    <source>
        <strain evidence="10 11">AG-B5</strain>
    </source>
</reference>
<keyword evidence="5" id="KW-0677">Repeat</keyword>
<dbReference type="PANTHER" id="PTHR10709:SF2">
    <property type="entry name" value="ACTIN-RELATED PROTEIN 2_3 COMPLEX SUBUNIT"/>
    <property type="match status" value="1"/>
</dbReference>
<dbReference type="Pfam" id="PF00400">
    <property type="entry name" value="WD40"/>
    <property type="match status" value="1"/>
</dbReference>
<dbReference type="Proteomes" id="UP001479436">
    <property type="component" value="Unassembled WGS sequence"/>
</dbReference>
<keyword evidence="4" id="KW-0853">WD repeat</keyword>
<evidence type="ECO:0000256" key="3">
    <source>
        <dbReference type="ARBA" id="ARBA00022490"/>
    </source>
</evidence>
<evidence type="ECO:0000256" key="9">
    <source>
        <dbReference type="ARBA" id="ARBA00041789"/>
    </source>
</evidence>
<sequence length="218" mass="23810">MSTVLSLDWHPNNVLSAAGSADMKARVFSAYIKGVDQKPVPSVWGERLSFNTLCGEFTNPCGGWIHDVALSPSGDGIAWLGHDASLSIAYPGHDYLVNIRTANLPYLNMIWAAEDKMIAAGHDCCPVLFQGDADGWKFGKSLDEGQDCKEKAVSSVFNKFRQMDIRGSSSGTNQSTELKTTHQNSIIQIRSYSGVRKDVHQISTCAKDGQLVVWDLSL</sequence>
<dbReference type="EMBL" id="JASJQH010007180">
    <property type="protein sequence ID" value="KAK9716773.1"/>
    <property type="molecule type" value="Genomic_DNA"/>
</dbReference>
<dbReference type="InterPro" id="IPR001680">
    <property type="entry name" value="WD40_rpt"/>
</dbReference>
<evidence type="ECO:0000256" key="1">
    <source>
        <dbReference type="ARBA" id="ARBA00004245"/>
    </source>
</evidence>
<dbReference type="PANTHER" id="PTHR10709">
    <property type="entry name" value="ACTIN-RELATED PROTEIN 2/3 COMPLEX SUBUNIT 1"/>
    <property type="match status" value="1"/>
</dbReference>
<keyword evidence="11" id="KW-1185">Reference proteome</keyword>
<dbReference type="InterPro" id="IPR036322">
    <property type="entry name" value="WD40_repeat_dom_sf"/>
</dbReference>
<dbReference type="InterPro" id="IPR015943">
    <property type="entry name" value="WD40/YVTN_repeat-like_dom_sf"/>
</dbReference>
<dbReference type="PROSITE" id="PS00678">
    <property type="entry name" value="WD_REPEATS_1"/>
    <property type="match status" value="1"/>
</dbReference>
<keyword evidence="3" id="KW-0963">Cytoplasm</keyword>
<accession>A0ABR2W1F0</accession>
<comment type="similarity">
    <text evidence="2">Belongs to the WD repeat ARPC1 family.</text>
</comment>
<name>A0ABR2W1F0_9FUNG</name>
<evidence type="ECO:0000256" key="7">
    <source>
        <dbReference type="ARBA" id="ARBA00023212"/>
    </source>
</evidence>
<proteinExistence type="inferred from homology"/>
<protein>
    <recommendedName>
        <fullName evidence="8">Arp2/3 complex 41 kDa subunit</fullName>
    </recommendedName>
    <alternativeName>
        <fullName evidence="9">p41-ARC</fullName>
    </alternativeName>
</protein>
<comment type="subcellular location">
    <subcellularLocation>
        <location evidence="1">Cytoplasm</location>
        <location evidence="1">Cytoskeleton</location>
    </subcellularLocation>
</comment>
<dbReference type="InterPro" id="IPR019775">
    <property type="entry name" value="WD40_repeat_CS"/>
</dbReference>
<comment type="caution">
    <text evidence="10">The sequence shown here is derived from an EMBL/GenBank/DDBJ whole genome shotgun (WGS) entry which is preliminary data.</text>
</comment>
<evidence type="ECO:0000256" key="8">
    <source>
        <dbReference type="ARBA" id="ARBA00041244"/>
    </source>
</evidence>
<evidence type="ECO:0000256" key="4">
    <source>
        <dbReference type="ARBA" id="ARBA00022574"/>
    </source>
</evidence>
<keyword evidence="7" id="KW-0206">Cytoskeleton</keyword>
<evidence type="ECO:0000256" key="2">
    <source>
        <dbReference type="ARBA" id="ARBA00006260"/>
    </source>
</evidence>
<keyword evidence="6" id="KW-0009">Actin-binding</keyword>
<dbReference type="SUPFAM" id="SSF50978">
    <property type="entry name" value="WD40 repeat-like"/>
    <property type="match status" value="1"/>
</dbReference>
<evidence type="ECO:0000313" key="11">
    <source>
        <dbReference type="Proteomes" id="UP001479436"/>
    </source>
</evidence>
<gene>
    <name evidence="10" type="primary">arc1_1</name>
    <name evidence="10" type="ORF">K7432_006687</name>
</gene>
<dbReference type="InterPro" id="IPR017383">
    <property type="entry name" value="ARPC1"/>
</dbReference>
<evidence type="ECO:0000256" key="5">
    <source>
        <dbReference type="ARBA" id="ARBA00022737"/>
    </source>
</evidence>
<evidence type="ECO:0000313" key="10">
    <source>
        <dbReference type="EMBL" id="KAK9716773.1"/>
    </source>
</evidence>
<evidence type="ECO:0000256" key="6">
    <source>
        <dbReference type="ARBA" id="ARBA00023203"/>
    </source>
</evidence>
<organism evidence="10 11">
    <name type="scientific">Basidiobolus ranarum</name>
    <dbReference type="NCBI Taxonomy" id="34480"/>
    <lineage>
        <taxon>Eukaryota</taxon>
        <taxon>Fungi</taxon>
        <taxon>Fungi incertae sedis</taxon>
        <taxon>Zoopagomycota</taxon>
        <taxon>Entomophthoromycotina</taxon>
        <taxon>Basidiobolomycetes</taxon>
        <taxon>Basidiobolales</taxon>
        <taxon>Basidiobolaceae</taxon>
        <taxon>Basidiobolus</taxon>
    </lineage>
</organism>